<evidence type="ECO:0000256" key="5">
    <source>
        <dbReference type="HAMAP-Rule" id="MF_00291"/>
    </source>
</evidence>
<sequence length="221" mass="24442">MKRFIFTQQSGIHVIDLEKTESSLKAATEFVKEIAERGGNVIFLATKKQTAQIVKVQAQRVGAMYLTHRWLGGLLTNFDSVKKTIEKLPKLEEKLADKDSGLTKKEQLLLKRDIDKLVRFIGGIRDLQKLPDALFIVDSRKEDNAVREANKIGVPVIALVDTNADPTKIDIPIPANDDAIKSVSLLVSTIANAYEEGRGMAEKKASKEAEKTKEEVTAVTA</sequence>
<dbReference type="GO" id="GO:0003735">
    <property type="term" value="F:structural constituent of ribosome"/>
    <property type="evidence" value="ECO:0007669"/>
    <property type="project" value="InterPro"/>
</dbReference>
<dbReference type="InterPro" id="IPR001865">
    <property type="entry name" value="Ribosomal_uS2"/>
</dbReference>
<dbReference type="SUPFAM" id="SSF52313">
    <property type="entry name" value="Ribosomal protein S2"/>
    <property type="match status" value="1"/>
</dbReference>
<proteinExistence type="inferred from homology"/>
<dbReference type="AlphaFoldDB" id="A0A1G1WFL0"/>
<keyword evidence="3 5" id="KW-0687">Ribonucleoprotein</keyword>
<evidence type="ECO:0000313" key="9">
    <source>
        <dbReference type="Proteomes" id="UP000176389"/>
    </source>
</evidence>
<dbReference type="PANTHER" id="PTHR12534:SF0">
    <property type="entry name" value="SMALL RIBOSOMAL SUBUNIT PROTEIN US2M"/>
    <property type="match status" value="1"/>
</dbReference>
<reference evidence="8 9" key="1">
    <citation type="journal article" date="2016" name="Nat. Commun.">
        <title>Thousands of microbial genomes shed light on interconnected biogeochemical processes in an aquifer system.</title>
        <authorList>
            <person name="Anantharaman K."/>
            <person name="Brown C.T."/>
            <person name="Hug L.A."/>
            <person name="Sharon I."/>
            <person name="Castelle C.J."/>
            <person name="Probst A.J."/>
            <person name="Thomas B.C."/>
            <person name="Singh A."/>
            <person name="Wilkins M.J."/>
            <person name="Karaoz U."/>
            <person name="Brodie E.L."/>
            <person name="Williams K.H."/>
            <person name="Hubbard S.S."/>
            <person name="Banfield J.F."/>
        </authorList>
    </citation>
    <scope>NUCLEOTIDE SEQUENCE [LARGE SCALE GENOMIC DNA]</scope>
</reference>
<dbReference type="GO" id="GO:0022627">
    <property type="term" value="C:cytosolic small ribosomal subunit"/>
    <property type="evidence" value="ECO:0007669"/>
    <property type="project" value="TreeGrafter"/>
</dbReference>
<dbReference type="EMBL" id="MHCS01000021">
    <property type="protein sequence ID" value="OGY26486.1"/>
    <property type="molecule type" value="Genomic_DNA"/>
</dbReference>
<accession>A0A1G1WFL0</accession>
<dbReference type="PRINTS" id="PR00395">
    <property type="entry name" value="RIBOSOMALS2"/>
</dbReference>
<protein>
    <recommendedName>
        <fullName evidence="4 5">Small ribosomal subunit protein uS2</fullName>
    </recommendedName>
</protein>
<dbReference type="NCBIfam" id="TIGR01011">
    <property type="entry name" value="rpsB_bact"/>
    <property type="match status" value="1"/>
</dbReference>
<evidence type="ECO:0000256" key="7">
    <source>
        <dbReference type="SAM" id="MobiDB-lite"/>
    </source>
</evidence>
<evidence type="ECO:0000313" key="8">
    <source>
        <dbReference type="EMBL" id="OGY26486.1"/>
    </source>
</evidence>
<dbReference type="Proteomes" id="UP000176389">
    <property type="component" value="Unassembled WGS sequence"/>
</dbReference>
<name>A0A1G1WFL0_9BACT</name>
<gene>
    <name evidence="5" type="primary">rpsB</name>
    <name evidence="8" type="ORF">A2Z11_02605</name>
</gene>
<comment type="caution">
    <text evidence="8">The sequence shown here is derived from an EMBL/GenBank/DDBJ whole genome shotgun (WGS) entry which is preliminary data.</text>
</comment>
<evidence type="ECO:0000256" key="3">
    <source>
        <dbReference type="ARBA" id="ARBA00023274"/>
    </source>
</evidence>
<dbReference type="Pfam" id="PF00318">
    <property type="entry name" value="Ribosomal_S2"/>
    <property type="match status" value="1"/>
</dbReference>
<keyword evidence="2 5" id="KW-0689">Ribosomal protein</keyword>
<dbReference type="PANTHER" id="PTHR12534">
    <property type="entry name" value="30S RIBOSOMAL PROTEIN S2 PROKARYOTIC AND ORGANELLAR"/>
    <property type="match status" value="1"/>
</dbReference>
<evidence type="ECO:0000256" key="6">
    <source>
        <dbReference type="RuleBase" id="RU003631"/>
    </source>
</evidence>
<feature type="region of interest" description="Disordered" evidence="7">
    <location>
        <begin position="200"/>
        <end position="221"/>
    </location>
</feature>
<dbReference type="Gene3D" id="1.10.287.610">
    <property type="entry name" value="Helix hairpin bin"/>
    <property type="match status" value="1"/>
</dbReference>
<dbReference type="STRING" id="1802596.A2Z11_02605"/>
<evidence type="ECO:0000256" key="1">
    <source>
        <dbReference type="ARBA" id="ARBA00006242"/>
    </source>
</evidence>
<organism evidence="8 9">
    <name type="scientific">Candidatus Woykebacteria bacterium RBG_16_43_9</name>
    <dbReference type="NCBI Taxonomy" id="1802596"/>
    <lineage>
        <taxon>Bacteria</taxon>
        <taxon>Candidatus Woykeibacteriota</taxon>
    </lineage>
</organism>
<dbReference type="HAMAP" id="MF_00291_B">
    <property type="entry name" value="Ribosomal_uS2_B"/>
    <property type="match status" value="1"/>
</dbReference>
<dbReference type="InterPro" id="IPR018130">
    <property type="entry name" value="Ribosomal_uS2_CS"/>
</dbReference>
<evidence type="ECO:0000256" key="4">
    <source>
        <dbReference type="ARBA" id="ARBA00035256"/>
    </source>
</evidence>
<comment type="similarity">
    <text evidence="1 5 6">Belongs to the universal ribosomal protein uS2 family.</text>
</comment>
<dbReference type="Gene3D" id="3.40.50.10490">
    <property type="entry name" value="Glucose-6-phosphate isomerase like protein, domain 1"/>
    <property type="match status" value="1"/>
</dbReference>
<dbReference type="GO" id="GO:0006412">
    <property type="term" value="P:translation"/>
    <property type="evidence" value="ECO:0007669"/>
    <property type="project" value="UniProtKB-UniRule"/>
</dbReference>
<dbReference type="InterPro" id="IPR005706">
    <property type="entry name" value="Ribosomal_uS2_bac/mit/plastid"/>
</dbReference>
<dbReference type="PROSITE" id="PS00963">
    <property type="entry name" value="RIBOSOMAL_S2_2"/>
    <property type="match status" value="1"/>
</dbReference>
<dbReference type="InterPro" id="IPR023591">
    <property type="entry name" value="Ribosomal_uS2_flav_dom_sf"/>
</dbReference>
<dbReference type="CDD" id="cd01425">
    <property type="entry name" value="RPS2"/>
    <property type="match status" value="1"/>
</dbReference>
<evidence type="ECO:0000256" key="2">
    <source>
        <dbReference type="ARBA" id="ARBA00022980"/>
    </source>
</evidence>